<dbReference type="SMART" id="SM00478">
    <property type="entry name" value="ENDO3c"/>
    <property type="match status" value="1"/>
</dbReference>
<dbReference type="PANTHER" id="PTHR43003:SF13">
    <property type="entry name" value="DNA-3-METHYLADENINE GLYCOSYLASE 2"/>
    <property type="match status" value="1"/>
</dbReference>
<dbReference type="InterPro" id="IPR051912">
    <property type="entry name" value="Alkylbase_DNA_Glycosylase/TA"/>
</dbReference>
<feature type="domain" description="HhH-GPD" evidence="5">
    <location>
        <begin position="2"/>
        <end position="133"/>
    </location>
</feature>
<feature type="non-terminal residue" evidence="6">
    <location>
        <position position="1"/>
    </location>
</feature>
<dbReference type="SUPFAM" id="SSF48150">
    <property type="entry name" value="DNA-glycosylase"/>
    <property type="match status" value="1"/>
</dbReference>
<evidence type="ECO:0000313" key="6">
    <source>
        <dbReference type="EMBL" id="MBO4208517.1"/>
    </source>
</evidence>
<evidence type="ECO:0000256" key="2">
    <source>
        <dbReference type="ARBA" id="ARBA00012000"/>
    </source>
</evidence>
<reference evidence="6 7" key="1">
    <citation type="submission" date="2019-12" db="EMBL/GenBank/DDBJ databases">
        <title>Whole genome sequencing of endophytic Actinobacterium Micromonospora sp. MPMI6T.</title>
        <authorList>
            <person name="Evv R."/>
            <person name="Podile A.R."/>
        </authorList>
    </citation>
    <scope>NUCLEOTIDE SEQUENCE [LARGE SCALE GENOMIC DNA]</scope>
    <source>
        <strain evidence="6 7">MPMI6</strain>
    </source>
</reference>
<keyword evidence="4" id="KW-0234">DNA repair</keyword>
<keyword evidence="3" id="KW-0227">DNA damage</keyword>
<dbReference type="InterPro" id="IPR023170">
    <property type="entry name" value="HhH_base_excis_C"/>
</dbReference>
<dbReference type="InterPro" id="IPR003265">
    <property type="entry name" value="HhH-GPD_domain"/>
</dbReference>
<dbReference type="Proteomes" id="UP000823521">
    <property type="component" value="Unassembled WGS sequence"/>
</dbReference>
<dbReference type="CDD" id="cd00056">
    <property type="entry name" value="ENDO3c"/>
    <property type="match status" value="1"/>
</dbReference>
<evidence type="ECO:0000256" key="4">
    <source>
        <dbReference type="ARBA" id="ARBA00023204"/>
    </source>
</evidence>
<dbReference type="EC" id="3.2.2.21" evidence="2"/>
<dbReference type="InterPro" id="IPR011257">
    <property type="entry name" value="DNA_glycosylase"/>
</dbReference>
<keyword evidence="7" id="KW-1185">Reference proteome</keyword>
<gene>
    <name evidence="6" type="ORF">GSF22_21250</name>
</gene>
<dbReference type="PANTHER" id="PTHR43003">
    <property type="entry name" value="DNA-3-METHYLADENINE GLYCOSYLASE"/>
    <property type="match status" value="1"/>
</dbReference>
<organism evidence="6 7">
    <name type="scientific">Micromonospora echinofusca</name>
    <dbReference type="NCBI Taxonomy" id="47858"/>
    <lineage>
        <taxon>Bacteria</taxon>
        <taxon>Bacillati</taxon>
        <taxon>Actinomycetota</taxon>
        <taxon>Actinomycetes</taxon>
        <taxon>Micromonosporales</taxon>
        <taxon>Micromonosporaceae</taxon>
        <taxon>Micromonospora</taxon>
    </lineage>
</organism>
<protein>
    <recommendedName>
        <fullName evidence="2">DNA-3-methyladenine glycosylase II</fullName>
        <ecNumber evidence="2">3.2.2.21</ecNumber>
    </recommendedName>
</protein>
<proteinExistence type="predicted"/>
<evidence type="ECO:0000259" key="5">
    <source>
        <dbReference type="SMART" id="SM00478"/>
    </source>
</evidence>
<comment type="caution">
    <text evidence="6">The sequence shown here is derived from an EMBL/GenBank/DDBJ whole genome shotgun (WGS) entry which is preliminary data.</text>
</comment>
<comment type="catalytic activity">
    <reaction evidence="1">
        <text>Hydrolysis of alkylated DNA, releasing 3-methyladenine, 3-methylguanine, 7-methylguanine and 7-methyladenine.</text>
        <dbReference type="EC" id="3.2.2.21"/>
    </reaction>
</comment>
<name>A0ABS3VVG2_MICEH</name>
<accession>A0ABS3VVG2</accession>
<evidence type="ECO:0000256" key="3">
    <source>
        <dbReference type="ARBA" id="ARBA00022763"/>
    </source>
</evidence>
<sequence>EDGGGGGLRAFPTPEEILALPDEAYRMPTARRETIRALARAVVDDGLDLDQGADRASTVRALTALPGIGAWTAGYLAMRALGDPDVFLPTDVAVHRGAAALGLPTTPAALDAYATRWRPWRSYAVIRLWRRAA</sequence>
<evidence type="ECO:0000256" key="1">
    <source>
        <dbReference type="ARBA" id="ARBA00000086"/>
    </source>
</evidence>
<dbReference type="Gene3D" id="1.10.1670.10">
    <property type="entry name" value="Helix-hairpin-Helix base-excision DNA repair enzymes (C-terminal)"/>
    <property type="match status" value="1"/>
</dbReference>
<evidence type="ECO:0000313" key="7">
    <source>
        <dbReference type="Proteomes" id="UP000823521"/>
    </source>
</evidence>
<dbReference type="Gene3D" id="1.10.340.30">
    <property type="entry name" value="Hypothetical protein, domain 2"/>
    <property type="match status" value="1"/>
</dbReference>
<dbReference type="EMBL" id="WVUH01000203">
    <property type="protein sequence ID" value="MBO4208517.1"/>
    <property type="molecule type" value="Genomic_DNA"/>
</dbReference>